<feature type="repeat" description="ANK" evidence="1">
    <location>
        <begin position="133"/>
        <end position="155"/>
    </location>
</feature>
<dbReference type="Gene3D" id="1.25.40.20">
    <property type="entry name" value="Ankyrin repeat-containing domain"/>
    <property type="match status" value="2"/>
</dbReference>
<dbReference type="EMBL" id="JAJJMA010240009">
    <property type="protein sequence ID" value="MCL7042841.1"/>
    <property type="molecule type" value="Genomic_DNA"/>
</dbReference>
<dbReference type="SMART" id="SM00248">
    <property type="entry name" value="ANK"/>
    <property type="match status" value="7"/>
</dbReference>
<dbReference type="InterPro" id="IPR002110">
    <property type="entry name" value="Ankyrin_rpt"/>
</dbReference>
<keyword evidence="3" id="KW-1185">Reference proteome</keyword>
<protein>
    <submittedName>
        <fullName evidence="2">Uncharacterized protein</fullName>
    </submittedName>
</protein>
<comment type="caution">
    <text evidence="2">The sequence shown here is derived from an EMBL/GenBank/DDBJ whole genome shotgun (WGS) entry which is preliminary data.</text>
</comment>
<dbReference type="PROSITE" id="PS50088">
    <property type="entry name" value="ANK_REPEAT"/>
    <property type="match status" value="2"/>
</dbReference>
<organism evidence="2 3">
    <name type="scientific">Papaver nudicaule</name>
    <name type="common">Iceland poppy</name>
    <dbReference type="NCBI Taxonomy" id="74823"/>
    <lineage>
        <taxon>Eukaryota</taxon>
        <taxon>Viridiplantae</taxon>
        <taxon>Streptophyta</taxon>
        <taxon>Embryophyta</taxon>
        <taxon>Tracheophyta</taxon>
        <taxon>Spermatophyta</taxon>
        <taxon>Magnoliopsida</taxon>
        <taxon>Ranunculales</taxon>
        <taxon>Papaveraceae</taxon>
        <taxon>Papaveroideae</taxon>
        <taxon>Papaver</taxon>
    </lineage>
</organism>
<dbReference type="PANTHER" id="PTHR24128:SF112">
    <property type="entry name" value="OS06G0292400 PROTEIN"/>
    <property type="match status" value="1"/>
</dbReference>
<dbReference type="Pfam" id="PF12796">
    <property type="entry name" value="Ank_2"/>
    <property type="match status" value="2"/>
</dbReference>
<reference evidence="2" key="1">
    <citation type="submission" date="2022-03" db="EMBL/GenBank/DDBJ databases">
        <title>A functionally conserved STORR gene fusion in Papaver species that diverged 16.8 million years ago.</title>
        <authorList>
            <person name="Catania T."/>
        </authorList>
    </citation>
    <scope>NUCLEOTIDE SEQUENCE</scope>
    <source>
        <strain evidence="2">S-191538</strain>
    </source>
</reference>
<gene>
    <name evidence="2" type="ORF">MKW94_029639</name>
</gene>
<feature type="repeat" description="ANK" evidence="1">
    <location>
        <begin position="408"/>
        <end position="429"/>
    </location>
</feature>
<accession>A0AA42AXK4</accession>
<sequence>PLMEIPRLLSNNVLPTEDFEPVDELLLSNIQMGGDEYYRTLLDLEEFLASHSTLFSALSSRTCPLETDLYLCVFTRQIDDLLEEKYATRHRLRSDEGVCPMHDATSLGYIHIMKLILIYGSSPSNVCLMRNKDGDTPLHCAARTGRVTEINILLSTCWECAAMVSDKRNETALHCALRNNKAKTFKTLLGWYIVKEELSINNARDWDCGELFVGGYVKIVDNLLRQRDSKICFLKEFWQQKEYFVVIKCKKGNTGTSFEYRDYIREVTSKTGNRTILSLSVDSRSIITLKVLIRSVMVKGMLDVRDVGGDTVFDLLGNTGEVRKTNLMGFVPYEKYEKAIWLVDAIQMGDYEAFTKLQVEDPQLLDYICELPLGGTPLHIAVRLGKFHNCTREIIRKRPEFAEARDHKKRSPLHIASAKGYLEIVKELLHQVGLSQCFASAEADEEREYMGELYGTPLDYAIRKGRIHVFNELLSVWWSSVGVIAREEKLGLLRLAVDNKQYQVLNMLMQRYVEDELLKAKEVDGNPMSALADGYLKILLEHLWNPKNSYSLLILVKDRDYGETKPPLHLYFTVLQVKSDGKKKKNIVEILKLSSYYPKYFREVTIRNKIVLHLSIENENTVTMKILLRNPIFYKLDNIGHTIYDSVRDNLKDEVRNVG</sequence>
<dbReference type="PROSITE" id="PS50297">
    <property type="entry name" value="ANK_REP_REGION"/>
    <property type="match status" value="2"/>
</dbReference>
<name>A0AA42AXK4_PAPNU</name>
<dbReference type="Proteomes" id="UP001177140">
    <property type="component" value="Unassembled WGS sequence"/>
</dbReference>
<evidence type="ECO:0000313" key="3">
    <source>
        <dbReference type="Proteomes" id="UP001177140"/>
    </source>
</evidence>
<dbReference type="AlphaFoldDB" id="A0AA42AXK4"/>
<dbReference type="PANTHER" id="PTHR24128">
    <property type="entry name" value="HOMEOBOX PROTEIN WARIAI"/>
    <property type="match status" value="1"/>
</dbReference>
<evidence type="ECO:0000256" key="1">
    <source>
        <dbReference type="PROSITE-ProRule" id="PRU00023"/>
    </source>
</evidence>
<dbReference type="SUPFAM" id="SSF48403">
    <property type="entry name" value="Ankyrin repeat"/>
    <property type="match status" value="1"/>
</dbReference>
<dbReference type="InterPro" id="IPR036770">
    <property type="entry name" value="Ankyrin_rpt-contain_sf"/>
</dbReference>
<feature type="non-terminal residue" evidence="2">
    <location>
        <position position="659"/>
    </location>
</feature>
<proteinExistence type="predicted"/>
<evidence type="ECO:0000313" key="2">
    <source>
        <dbReference type="EMBL" id="MCL7042841.1"/>
    </source>
</evidence>
<keyword evidence="1" id="KW-0040">ANK repeat</keyword>